<dbReference type="HOGENOM" id="CLU_019582_2_0_1"/>
<dbReference type="SUPFAM" id="SSF53383">
    <property type="entry name" value="PLP-dependent transferases"/>
    <property type="match status" value="1"/>
</dbReference>
<dbReference type="PANTHER" id="PTHR43321:SF3">
    <property type="entry name" value="GLUTAMATE DECARBOXYLASE"/>
    <property type="match status" value="1"/>
</dbReference>
<evidence type="ECO:0000256" key="2">
    <source>
        <dbReference type="ARBA" id="ARBA00009533"/>
    </source>
</evidence>
<evidence type="ECO:0000313" key="10">
    <source>
        <dbReference type="EMBL" id="EDV18533.1"/>
    </source>
</evidence>
<dbReference type="EC" id="4.1.1.15" evidence="3 9"/>
<dbReference type="Pfam" id="PF00282">
    <property type="entry name" value="Pyridoxal_deC"/>
    <property type="match status" value="1"/>
</dbReference>
<dbReference type="STRING" id="10228.B3SFG2"/>
<evidence type="ECO:0000256" key="7">
    <source>
        <dbReference type="PIRSR" id="PIRSR602129-50"/>
    </source>
</evidence>
<keyword evidence="5 8" id="KW-0456">Lyase</keyword>
<organism evidence="10 11">
    <name type="scientific">Trichoplax adhaerens</name>
    <name type="common">Trichoplax reptans</name>
    <dbReference type="NCBI Taxonomy" id="10228"/>
    <lineage>
        <taxon>Eukaryota</taxon>
        <taxon>Metazoa</taxon>
        <taxon>Placozoa</taxon>
        <taxon>Uniplacotomia</taxon>
        <taxon>Trichoplacea</taxon>
        <taxon>Trichoplacidae</taxon>
        <taxon>Trichoplax</taxon>
    </lineage>
</organism>
<protein>
    <recommendedName>
        <fullName evidence="3 9">Glutamate decarboxylase</fullName>
        <ecNumber evidence="3 9">4.1.1.15</ecNumber>
    </recommendedName>
</protein>
<comment type="similarity">
    <text evidence="2 8">Belongs to the group II decarboxylase family.</text>
</comment>
<comment type="catalytic activity">
    <reaction evidence="6 9">
        <text>L-glutamate + H(+) = 4-aminobutanoate + CO2</text>
        <dbReference type="Rhea" id="RHEA:17785"/>
        <dbReference type="ChEBI" id="CHEBI:15378"/>
        <dbReference type="ChEBI" id="CHEBI:16526"/>
        <dbReference type="ChEBI" id="CHEBI:29985"/>
        <dbReference type="ChEBI" id="CHEBI:59888"/>
        <dbReference type="EC" id="4.1.1.15"/>
    </reaction>
</comment>
<evidence type="ECO:0000313" key="11">
    <source>
        <dbReference type="Proteomes" id="UP000009022"/>
    </source>
</evidence>
<evidence type="ECO:0000256" key="8">
    <source>
        <dbReference type="RuleBase" id="RU000382"/>
    </source>
</evidence>
<dbReference type="GO" id="GO:0030170">
    <property type="term" value="F:pyridoxal phosphate binding"/>
    <property type="evidence" value="ECO:0007669"/>
    <property type="project" value="InterPro"/>
</dbReference>
<evidence type="ECO:0000256" key="5">
    <source>
        <dbReference type="ARBA" id="ARBA00023239"/>
    </source>
</evidence>
<evidence type="ECO:0000256" key="3">
    <source>
        <dbReference type="ARBA" id="ARBA00012421"/>
    </source>
</evidence>
<evidence type="ECO:0000256" key="4">
    <source>
        <dbReference type="ARBA" id="ARBA00022898"/>
    </source>
</evidence>
<dbReference type="OrthoDB" id="5152799at2759"/>
<dbReference type="Gene3D" id="3.90.1150.160">
    <property type="match status" value="1"/>
</dbReference>
<evidence type="ECO:0000256" key="1">
    <source>
        <dbReference type="ARBA" id="ARBA00001933"/>
    </source>
</evidence>
<sequence>MRQVPLEKGRYIIDPIEAVKLCDENTIGIVGILGSTFTGEYEPIEKLNKEIDKFNKKHNLEIPIHVDAASGGFVAPFLQKRLKWDFRLKWVKSINVSGHKFGLVYPGVGWAIWKDKKDLPEDLVFNVNYLGGKMPTFTLNFSKSASQVIGQYYNFVRLGFEGYKNIHEEFREIANNIAKNLKKYDIFDVISEGNDIAVVSWKVKDKVDFNLFLLSERLNYTGWQVPAYTLPDNLSDVVVMRIVIREGFSYEMADLLLKDLEKAIEYCKKIQNI</sequence>
<dbReference type="eggNOG" id="KOG1383">
    <property type="taxonomic scope" value="Eukaryota"/>
</dbReference>
<keyword evidence="9" id="KW-0210">Decarboxylase</keyword>
<dbReference type="PANTHER" id="PTHR43321">
    <property type="entry name" value="GLUTAMATE DECARBOXYLASE"/>
    <property type="match status" value="1"/>
</dbReference>
<evidence type="ECO:0000256" key="6">
    <source>
        <dbReference type="ARBA" id="ARBA00048868"/>
    </source>
</evidence>
<dbReference type="AlphaFoldDB" id="B3SFG2"/>
<keyword evidence="4 7" id="KW-0663">Pyridoxal phosphate</keyword>
<dbReference type="InterPro" id="IPR010107">
    <property type="entry name" value="Glutamate_decarboxylase"/>
</dbReference>
<gene>
    <name evidence="10" type="ORF">TRIADDRAFT_35024</name>
</gene>
<reference evidence="10 11" key="1">
    <citation type="journal article" date="2008" name="Nature">
        <title>The Trichoplax genome and the nature of placozoans.</title>
        <authorList>
            <person name="Srivastava M."/>
            <person name="Begovic E."/>
            <person name="Chapman J."/>
            <person name="Putnam N.H."/>
            <person name="Hellsten U."/>
            <person name="Kawashima T."/>
            <person name="Kuo A."/>
            <person name="Mitros T."/>
            <person name="Salamov A."/>
            <person name="Carpenter M.L."/>
            <person name="Signorovitch A.Y."/>
            <person name="Moreno M.A."/>
            <person name="Kamm K."/>
            <person name="Grimwood J."/>
            <person name="Schmutz J."/>
            <person name="Shapiro H."/>
            <person name="Grigoriev I.V."/>
            <person name="Buss L.W."/>
            <person name="Schierwater B."/>
            <person name="Dellaporta S.L."/>
            <person name="Rokhsar D.S."/>
        </authorList>
    </citation>
    <scope>NUCLEOTIDE SEQUENCE [LARGE SCALE GENOMIC DNA]</scope>
    <source>
        <strain evidence="10 11">Grell-BS-1999</strain>
    </source>
</reference>
<dbReference type="InterPro" id="IPR015424">
    <property type="entry name" value="PyrdxlP-dep_Trfase"/>
</dbReference>
<dbReference type="EMBL" id="DS986255">
    <property type="protein sequence ID" value="EDV18533.1"/>
    <property type="molecule type" value="Genomic_DNA"/>
</dbReference>
<dbReference type="Proteomes" id="UP000009022">
    <property type="component" value="Unassembled WGS sequence"/>
</dbReference>
<feature type="modified residue" description="N6-(pyridoxal phosphate)lysine" evidence="7">
    <location>
        <position position="100"/>
    </location>
</feature>
<accession>B3SFG2</accession>
<dbReference type="NCBIfam" id="TIGR01788">
    <property type="entry name" value="Glu-decarb-GAD"/>
    <property type="match status" value="1"/>
</dbReference>
<dbReference type="GO" id="GO:0006536">
    <property type="term" value="P:glutamate metabolic process"/>
    <property type="evidence" value="ECO:0007669"/>
    <property type="project" value="InterPro"/>
</dbReference>
<evidence type="ECO:0000256" key="9">
    <source>
        <dbReference type="RuleBase" id="RU361171"/>
    </source>
</evidence>
<dbReference type="GO" id="GO:0004351">
    <property type="term" value="F:glutamate decarboxylase activity"/>
    <property type="evidence" value="ECO:0007669"/>
    <property type="project" value="UniProtKB-EC"/>
</dbReference>
<comment type="cofactor">
    <cofactor evidence="1 7 8">
        <name>pyridoxal 5'-phosphate</name>
        <dbReference type="ChEBI" id="CHEBI:597326"/>
    </cofactor>
</comment>
<dbReference type="InterPro" id="IPR002129">
    <property type="entry name" value="PyrdxlP-dep_de-COase"/>
</dbReference>
<name>B3SFG2_TRIAD</name>
<dbReference type="PhylomeDB" id="B3SFG2"/>
<dbReference type="InterPro" id="IPR015421">
    <property type="entry name" value="PyrdxlP-dep_Trfase_major"/>
</dbReference>
<keyword evidence="11" id="KW-1185">Reference proteome</keyword>
<dbReference type="Gene3D" id="3.40.640.10">
    <property type="entry name" value="Type I PLP-dependent aspartate aminotransferase-like (Major domain)"/>
    <property type="match status" value="1"/>
</dbReference>
<dbReference type="InParanoid" id="B3SFG2"/>
<proteinExistence type="inferred from homology"/>
<dbReference type="KEGG" id="tad:TRIADDRAFT_35024"/>